<dbReference type="PANTHER" id="PTHR30576">
    <property type="entry name" value="COLANIC BIOSYNTHESIS UDP-GLUCOSE LIPID CARRIER TRANSFERASE"/>
    <property type="match status" value="1"/>
</dbReference>
<evidence type="ECO:0000256" key="5">
    <source>
        <dbReference type="ARBA" id="ARBA00022679"/>
    </source>
</evidence>
<evidence type="ECO:0000256" key="4">
    <source>
        <dbReference type="ARBA" id="ARBA00022475"/>
    </source>
</evidence>
<keyword evidence="13" id="KW-1185">Reference proteome</keyword>
<dbReference type="NCBIfam" id="TIGR03025">
    <property type="entry name" value="EPS_sugtrans"/>
    <property type="match status" value="1"/>
</dbReference>
<sequence length="466" mass="54636">MRNSKDRQIKLIFYITDILMLCVSGLIAVGIRFSFNWKEFNLPWYIFALVFIVVSTVISMYFNKLYDLKYRSWFAQVPKIINSFIYSILIFFLFSFYVRKVSYSRLALGYFSISAVILLLLGRYISIYIIKKLYQKGIGVRRLLCVGLNERSLSVLDYLSKHEEFGYFIAGYIDEENKRVKRNYPYLGRTKHYKQIIYDKRIDTVIISSGDSYVIKDIINYCEENYIQAYMIPDILDLTSNPVDIGQISTIPLVKFKEGALTPMQAKLKRLFDLCITIPAFILISPIFILIMLLIKITTKGSIFFVQERYGMNGELIRIIKFRTMIENAEEVLEELIKNDPKIREEYNTYRKLKNDPRITPIGKILRKTSLDELPQLINIIRGDLSIVGPRPMLKDEMDRYGKYGKVVLKIKPGLTGLWQVSGRNKLPFSERVRLDIYYINNWSFWLDIIIMLKTIPVLLKKEGAY</sequence>
<dbReference type="Pfam" id="PF02397">
    <property type="entry name" value="Bac_transf"/>
    <property type="match status" value="1"/>
</dbReference>
<keyword evidence="5" id="KW-0808">Transferase</keyword>
<evidence type="ECO:0000256" key="8">
    <source>
        <dbReference type="ARBA" id="ARBA00023136"/>
    </source>
</evidence>
<dbReference type="RefSeq" id="WP_120168688.1">
    <property type="nucleotide sequence ID" value="NZ_MCIB01000012.1"/>
</dbReference>
<organism evidence="12 13">
    <name type="scientific">Thermohalobacter berrensis</name>
    <dbReference type="NCBI Taxonomy" id="99594"/>
    <lineage>
        <taxon>Bacteria</taxon>
        <taxon>Bacillati</taxon>
        <taxon>Bacillota</taxon>
        <taxon>Tissierellia</taxon>
        <taxon>Tissierellales</taxon>
        <taxon>Thermohalobacteraceae</taxon>
        <taxon>Thermohalobacter</taxon>
    </lineage>
</organism>
<evidence type="ECO:0000313" key="12">
    <source>
        <dbReference type="EMBL" id="RKD32283.1"/>
    </source>
</evidence>
<evidence type="ECO:0000256" key="7">
    <source>
        <dbReference type="ARBA" id="ARBA00022989"/>
    </source>
</evidence>
<dbReference type="GO" id="GO:0005886">
    <property type="term" value="C:plasma membrane"/>
    <property type="evidence" value="ECO:0007669"/>
    <property type="project" value="UniProtKB-SubCell"/>
</dbReference>
<dbReference type="Proteomes" id="UP000284177">
    <property type="component" value="Unassembled WGS sequence"/>
</dbReference>
<keyword evidence="9" id="KW-0175">Coiled coil</keyword>
<dbReference type="InterPro" id="IPR017475">
    <property type="entry name" value="EPS_sugar_tfrase"/>
</dbReference>
<name>A0A419T4D4_9FIRM</name>
<evidence type="ECO:0000313" key="13">
    <source>
        <dbReference type="Proteomes" id="UP000284177"/>
    </source>
</evidence>
<evidence type="ECO:0000256" key="9">
    <source>
        <dbReference type="SAM" id="Coils"/>
    </source>
</evidence>
<evidence type="ECO:0000259" key="11">
    <source>
        <dbReference type="Pfam" id="PF02397"/>
    </source>
</evidence>
<keyword evidence="7 10" id="KW-1133">Transmembrane helix</keyword>
<evidence type="ECO:0000256" key="6">
    <source>
        <dbReference type="ARBA" id="ARBA00022692"/>
    </source>
</evidence>
<reference evidence="12 13" key="1">
    <citation type="submission" date="2016-08" db="EMBL/GenBank/DDBJ databases">
        <title>Novel Firmicutes and Novel Genomes.</title>
        <authorList>
            <person name="Poppleton D.I."/>
            <person name="Gribaldo S."/>
        </authorList>
    </citation>
    <scope>NUCLEOTIDE SEQUENCE [LARGE SCALE GENOMIC DNA]</scope>
    <source>
        <strain evidence="12 13">CTT3</strain>
    </source>
</reference>
<gene>
    <name evidence="12" type="ORF">BET03_02935</name>
</gene>
<dbReference type="GO" id="GO:0016780">
    <property type="term" value="F:phosphotransferase activity, for other substituted phosphate groups"/>
    <property type="evidence" value="ECO:0007669"/>
    <property type="project" value="TreeGrafter"/>
</dbReference>
<dbReference type="Pfam" id="PF13727">
    <property type="entry name" value="CoA_binding_3"/>
    <property type="match status" value="1"/>
</dbReference>
<dbReference type="Gene3D" id="3.40.50.720">
    <property type="entry name" value="NAD(P)-binding Rossmann-like Domain"/>
    <property type="match status" value="1"/>
</dbReference>
<keyword evidence="8 10" id="KW-0472">Membrane</keyword>
<keyword evidence="4" id="KW-1003">Cell membrane</keyword>
<feature type="coiled-coil region" evidence="9">
    <location>
        <begin position="319"/>
        <end position="346"/>
    </location>
</feature>
<feature type="transmembrane region" description="Helical" evidence="10">
    <location>
        <begin position="107"/>
        <end position="130"/>
    </location>
</feature>
<dbReference type="AlphaFoldDB" id="A0A419T4D4"/>
<protein>
    <recommendedName>
        <fullName evidence="11">Bacterial sugar transferase domain-containing protein</fullName>
    </recommendedName>
</protein>
<keyword evidence="6 10" id="KW-0812">Transmembrane</keyword>
<dbReference type="InterPro" id="IPR003362">
    <property type="entry name" value="Bact_transf"/>
</dbReference>
<evidence type="ECO:0000256" key="1">
    <source>
        <dbReference type="ARBA" id="ARBA00004141"/>
    </source>
</evidence>
<dbReference type="PANTHER" id="PTHR30576:SF4">
    <property type="entry name" value="UNDECAPRENYL-PHOSPHATE GALACTOSE PHOSPHOTRANSFERASE"/>
    <property type="match status" value="1"/>
</dbReference>
<evidence type="ECO:0000256" key="3">
    <source>
        <dbReference type="ARBA" id="ARBA00006464"/>
    </source>
</evidence>
<evidence type="ECO:0000256" key="2">
    <source>
        <dbReference type="ARBA" id="ARBA00004236"/>
    </source>
</evidence>
<feature type="transmembrane region" description="Helical" evidence="10">
    <location>
        <begin position="43"/>
        <end position="62"/>
    </location>
</feature>
<evidence type="ECO:0000256" key="10">
    <source>
        <dbReference type="SAM" id="Phobius"/>
    </source>
</evidence>
<feature type="domain" description="Bacterial sugar transferase" evidence="11">
    <location>
        <begin position="269"/>
        <end position="460"/>
    </location>
</feature>
<dbReference type="OrthoDB" id="9808602at2"/>
<feature type="transmembrane region" description="Helical" evidence="10">
    <location>
        <begin position="12"/>
        <end position="31"/>
    </location>
</feature>
<comment type="subcellular location">
    <subcellularLocation>
        <location evidence="2">Cell membrane</location>
    </subcellularLocation>
    <subcellularLocation>
        <location evidence="1">Membrane</location>
        <topology evidence="1">Multi-pass membrane protein</topology>
    </subcellularLocation>
</comment>
<accession>A0A419T4D4</accession>
<comment type="caution">
    <text evidence="12">The sequence shown here is derived from an EMBL/GenBank/DDBJ whole genome shotgun (WGS) entry which is preliminary data.</text>
</comment>
<dbReference type="EMBL" id="MCIB01000012">
    <property type="protein sequence ID" value="RKD32283.1"/>
    <property type="molecule type" value="Genomic_DNA"/>
</dbReference>
<comment type="similarity">
    <text evidence="3">Belongs to the bacterial sugar transferase family.</text>
</comment>
<feature type="transmembrane region" description="Helical" evidence="10">
    <location>
        <begin position="271"/>
        <end position="295"/>
    </location>
</feature>
<proteinExistence type="inferred from homology"/>
<feature type="transmembrane region" description="Helical" evidence="10">
    <location>
        <begin position="83"/>
        <end position="101"/>
    </location>
</feature>